<evidence type="ECO:0000256" key="1">
    <source>
        <dbReference type="SAM" id="MobiDB-lite"/>
    </source>
</evidence>
<feature type="region of interest" description="Disordered" evidence="1">
    <location>
        <begin position="73"/>
        <end position="95"/>
    </location>
</feature>
<feature type="compositionally biased region" description="Basic and acidic residues" evidence="1">
    <location>
        <begin position="253"/>
        <end position="276"/>
    </location>
</feature>
<dbReference type="PaxDb" id="2903-EOD34437"/>
<dbReference type="HOGENOM" id="CLU_951357_0_0_1"/>
<reference evidence="3" key="1">
    <citation type="journal article" date="2013" name="Nature">
        <title>Pan genome of the phytoplankton Emiliania underpins its global distribution.</title>
        <authorList>
            <person name="Read B.A."/>
            <person name="Kegel J."/>
            <person name="Klute M.J."/>
            <person name="Kuo A."/>
            <person name="Lefebvre S.C."/>
            <person name="Maumus F."/>
            <person name="Mayer C."/>
            <person name="Miller J."/>
            <person name="Monier A."/>
            <person name="Salamov A."/>
            <person name="Young J."/>
            <person name="Aguilar M."/>
            <person name="Claverie J.M."/>
            <person name="Frickenhaus S."/>
            <person name="Gonzalez K."/>
            <person name="Herman E.K."/>
            <person name="Lin Y.C."/>
            <person name="Napier J."/>
            <person name="Ogata H."/>
            <person name="Sarno A.F."/>
            <person name="Shmutz J."/>
            <person name="Schroeder D."/>
            <person name="de Vargas C."/>
            <person name="Verret F."/>
            <person name="von Dassow P."/>
            <person name="Valentin K."/>
            <person name="Van de Peer Y."/>
            <person name="Wheeler G."/>
            <person name="Dacks J.B."/>
            <person name="Delwiche C.F."/>
            <person name="Dyhrman S.T."/>
            <person name="Glockner G."/>
            <person name="John U."/>
            <person name="Richards T."/>
            <person name="Worden A.Z."/>
            <person name="Zhang X."/>
            <person name="Grigoriev I.V."/>
            <person name="Allen A.E."/>
            <person name="Bidle K."/>
            <person name="Borodovsky M."/>
            <person name="Bowler C."/>
            <person name="Brownlee C."/>
            <person name="Cock J.M."/>
            <person name="Elias M."/>
            <person name="Gladyshev V.N."/>
            <person name="Groth M."/>
            <person name="Guda C."/>
            <person name="Hadaegh A."/>
            <person name="Iglesias-Rodriguez M.D."/>
            <person name="Jenkins J."/>
            <person name="Jones B.M."/>
            <person name="Lawson T."/>
            <person name="Leese F."/>
            <person name="Lindquist E."/>
            <person name="Lobanov A."/>
            <person name="Lomsadze A."/>
            <person name="Malik S.B."/>
            <person name="Marsh M.E."/>
            <person name="Mackinder L."/>
            <person name="Mock T."/>
            <person name="Mueller-Roeber B."/>
            <person name="Pagarete A."/>
            <person name="Parker M."/>
            <person name="Probert I."/>
            <person name="Quesneville H."/>
            <person name="Raines C."/>
            <person name="Rensing S.A."/>
            <person name="Riano-Pachon D.M."/>
            <person name="Richier S."/>
            <person name="Rokitta S."/>
            <person name="Shiraiwa Y."/>
            <person name="Soanes D.M."/>
            <person name="van der Giezen M."/>
            <person name="Wahlund T.M."/>
            <person name="Williams B."/>
            <person name="Wilson W."/>
            <person name="Wolfe G."/>
            <person name="Wurch L.L."/>
        </authorList>
    </citation>
    <scope>NUCLEOTIDE SEQUENCE</scope>
</reference>
<evidence type="ECO:0000313" key="2">
    <source>
        <dbReference type="EnsemblProtists" id="EOD34437"/>
    </source>
</evidence>
<dbReference type="STRING" id="2903.R1DHF0"/>
<accession>A0A0D3KFA2</accession>
<sequence length="293" mass="31886">MRATESTLLGKLAFSNRSFARYRVVFVGDVISKGPDPVASLRLARNTVAAAAAGSEILVGNHERNLLTWLKQRDQGVPAGKRSGSGEGNRMTGEQLTRGEVEWLRGRPDRLALPEHNAIVAHAGLRAGVPLAQQQHADLTAMRSLDAAGLPSPTAGAVSWAASWRGPTHVIFGHDSRRRLQLHPFATGIDTGCVYGGQLTALVLPEGSRSRGDWRLVAVNATTTWCYAGSSGGTAAISRSPNCRRSQRPAGSNKEERHQKREEGKREKHRRRDEAKKARRERRRQGGDGTVDK</sequence>
<dbReference type="GO" id="GO:0006798">
    <property type="term" value="P:polyphosphate catabolic process"/>
    <property type="evidence" value="ECO:0007669"/>
    <property type="project" value="TreeGrafter"/>
</dbReference>
<proteinExistence type="predicted"/>
<dbReference type="PANTHER" id="PTHR42850:SF4">
    <property type="entry name" value="ZINC-DEPENDENT ENDOPOLYPHOSPHATASE"/>
    <property type="match status" value="1"/>
</dbReference>
<organism evidence="2 3">
    <name type="scientific">Emiliania huxleyi (strain CCMP1516)</name>
    <dbReference type="NCBI Taxonomy" id="280463"/>
    <lineage>
        <taxon>Eukaryota</taxon>
        <taxon>Haptista</taxon>
        <taxon>Haptophyta</taxon>
        <taxon>Prymnesiophyceae</taxon>
        <taxon>Isochrysidales</taxon>
        <taxon>Noelaerhabdaceae</taxon>
        <taxon>Emiliania</taxon>
    </lineage>
</organism>
<dbReference type="InterPro" id="IPR050126">
    <property type="entry name" value="Ap4A_hydrolase"/>
</dbReference>
<dbReference type="Gene3D" id="3.60.21.10">
    <property type="match status" value="1"/>
</dbReference>
<evidence type="ECO:0000313" key="3">
    <source>
        <dbReference type="Proteomes" id="UP000013827"/>
    </source>
</evidence>
<dbReference type="GO" id="GO:0016791">
    <property type="term" value="F:phosphatase activity"/>
    <property type="evidence" value="ECO:0007669"/>
    <property type="project" value="TreeGrafter"/>
</dbReference>
<dbReference type="GO" id="GO:0000298">
    <property type="term" value="F:endopolyphosphatase activity"/>
    <property type="evidence" value="ECO:0007669"/>
    <property type="project" value="TreeGrafter"/>
</dbReference>
<feature type="region of interest" description="Disordered" evidence="1">
    <location>
        <begin position="230"/>
        <end position="293"/>
    </location>
</feature>
<dbReference type="Proteomes" id="UP000013827">
    <property type="component" value="Unassembled WGS sequence"/>
</dbReference>
<dbReference type="InterPro" id="IPR029052">
    <property type="entry name" value="Metallo-depent_PP-like"/>
</dbReference>
<dbReference type="EnsemblProtists" id="EOD34437">
    <property type="protein sequence ID" value="EOD34437"/>
    <property type="gene ID" value="EMIHUDRAFT_228609"/>
</dbReference>
<name>A0A0D3KFA2_EMIH1</name>
<keyword evidence="3" id="KW-1185">Reference proteome</keyword>
<protein>
    <recommendedName>
        <fullName evidence="4">Calcineurin-like phosphoesterase domain-containing protein</fullName>
    </recommendedName>
</protein>
<reference evidence="2" key="2">
    <citation type="submission" date="2024-10" db="UniProtKB">
        <authorList>
            <consortium name="EnsemblProtists"/>
        </authorList>
    </citation>
    <scope>IDENTIFICATION</scope>
</reference>
<dbReference type="RefSeq" id="XP_005786866.1">
    <property type="nucleotide sequence ID" value="XM_005786809.1"/>
</dbReference>
<dbReference type="AlphaFoldDB" id="A0A0D3KFA2"/>
<dbReference type="GeneID" id="17279707"/>
<dbReference type="PANTHER" id="PTHR42850">
    <property type="entry name" value="METALLOPHOSPHOESTERASE"/>
    <property type="match status" value="1"/>
</dbReference>
<evidence type="ECO:0008006" key="4">
    <source>
        <dbReference type="Google" id="ProtNLM"/>
    </source>
</evidence>
<dbReference type="KEGG" id="ehx:EMIHUDRAFT_228609"/>
<dbReference type="SUPFAM" id="SSF56300">
    <property type="entry name" value="Metallo-dependent phosphatases"/>
    <property type="match status" value="1"/>
</dbReference>
<dbReference type="GO" id="GO:0005737">
    <property type="term" value="C:cytoplasm"/>
    <property type="evidence" value="ECO:0007669"/>
    <property type="project" value="TreeGrafter"/>
</dbReference>
<feature type="compositionally biased region" description="Basic and acidic residues" evidence="1">
    <location>
        <begin position="284"/>
        <end position="293"/>
    </location>
</feature>